<proteinExistence type="predicted"/>
<keyword evidence="2" id="KW-1185">Reference proteome</keyword>
<dbReference type="EMBL" id="MZGX01000001">
    <property type="protein sequence ID" value="OPX46380.1"/>
    <property type="molecule type" value="Genomic_DNA"/>
</dbReference>
<name>A0A1V4SR75_RUMHU</name>
<dbReference type="RefSeq" id="WP_080062695.1">
    <property type="nucleotide sequence ID" value="NZ_MZGX01000001.1"/>
</dbReference>
<protein>
    <submittedName>
        <fullName evidence="1">Uncharacterized protein</fullName>
    </submittedName>
</protein>
<dbReference type="AlphaFoldDB" id="A0A1V4SR75"/>
<sequence length="217" mass="25286">MSDFNGKELLGQDFPRKIRTEFVRTIKQSYKIVKVLEGDWDYLGSILGRNIITSFSDIVVECEFMRKIDEGELPFTYKILPNKAGSHFHTEFLSENFIFTISQINRNGKLPRKADFRINNSLNNQMSIFEAFENDLKQRYYAILTHGKYIRGLSFVNLGIPDNQNGNWLNDCLMRLMPEPFIITEPEADLVPEEEITDERIVSAKKYLKKRMTGDVK</sequence>
<comment type="caution">
    <text evidence="1">The sequence shown here is derived from an EMBL/GenBank/DDBJ whole genome shotgun (WGS) entry which is preliminary data.</text>
</comment>
<evidence type="ECO:0000313" key="1">
    <source>
        <dbReference type="EMBL" id="OPX46380.1"/>
    </source>
</evidence>
<dbReference type="OrthoDB" id="7375978at2"/>
<organism evidence="1 2">
    <name type="scientific">Ruminiclostridium hungatei</name>
    <name type="common">Clostridium hungatei</name>
    <dbReference type="NCBI Taxonomy" id="48256"/>
    <lineage>
        <taxon>Bacteria</taxon>
        <taxon>Bacillati</taxon>
        <taxon>Bacillota</taxon>
        <taxon>Clostridia</taxon>
        <taxon>Eubacteriales</taxon>
        <taxon>Oscillospiraceae</taxon>
        <taxon>Ruminiclostridium</taxon>
    </lineage>
</organism>
<dbReference type="STRING" id="48256.CLHUN_01960"/>
<gene>
    <name evidence="1" type="ORF">CLHUN_01960</name>
</gene>
<reference evidence="1 2" key="1">
    <citation type="submission" date="2017-03" db="EMBL/GenBank/DDBJ databases">
        <title>Genome sequence of Clostridium hungatei DSM 14427.</title>
        <authorList>
            <person name="Poehlein A."/>
            <person name="Daniel R."/>
        </authorList>
    </citation>
    <scope>NUCLEOTIDE SEQUENCE [LARGE SCALE GENOMIC DNA]</scope>
    <source>
        <strain evidence="1 2">DSM 14427</strain>
    </source>
</reference>
<evidence type="ECO:0000313" key="2">
    <source>
        <dbReference type="Proteomes" id="UP000191554"/>
    </source>
</evidence>
<accession>A0A1V4SR75</accession>
<dbReference type="Proteomes" id="UP000191554">
    <property type="component" value="Unassembled WGS sequence"/>
</dbReference>